<reference evidence="2 3" key="1">
    <citation type="journal article" date="2013" name="Genome Biol.">
        <title>Genome of Acanthamoeba castellanii highlights extensive lateral gene transfer and early evolution of tyrosine kinase signaling.</title>
        <authorList>
            <person name="Clarke M."/>
            <person name="Lohan A.J."/>
            <person name="Liu B."/>
            <person name="Lagkouvardos I."/>
            <person name="Roy S."/>
            <person name="Zafar N."/>
            <person name="Bertelli C."/>
            <person name="Schilde C."/>
            <person name="Kianianmomeni A."/>
            <person name="Burglin T.R."/>
            <person name="Frech C."/>
            <person name="Turcotte B."/>
            <person name="Kopec K.O."/>
            <person name="Synnott J.M."/>
            <person name="Choo C."/>
            <person name="Paponov I."/>
            <person name="Finkler A."/>
            <person name="Soon Heng Tan C."/>
            <person name="Hutchins A.P."/>
            <person name="Weinmeier T."/>
            <person name="Rattei T."/>
            <person name="Chu J.S."/>
            <person name="Gimenez G."/>
            <person name="Irimia M."/>
            <person name="Rigden D.J."/>
            <person name="Fitzpatrick D.A."/>
            <person name="Lorenzo-Morales J."/>
            <person name="Bateman A."/>
            <person name="Chiu C.H."/>
            <person name="Tang P."/>
            <person name="Hegemann P."/>
            <person name="Fromm H."/>
            <person name="Raoult D."/>
            <person name="Greub G."/>
            <person name="Miranda-Saavedra D."/>
            <person name="Chen N."/>
            <person name="Nash P."/>
            <person name="Ginger M.L."/>
            <person name="Horn M."/>
            <person name="Schaap P."/>
            <person name="Caler L."/>
            <person name="Loftus B."/>
        </authorList>
    </citation>
    <scope>NUCLEOTIDE SEQUENCE [LARGE SCALE GENOMIC DNA]</scope>
    <source>
        <strain evidence="2 3">Neff</strain>
    </source>
</reference>
<evidence type="ECO:0000313" key="3">
    <source>
        <dbReference type="Proteomes" id="UP000011083"/>
    </source>
</evidence>
<dbReference type="AlphaFoldDB" id="L8GFH1"/>
<feature type="transmembrane region" description="Helical" evidence="1">
    <location>
        <begin position="41"/>
        <end position="61"/>
    </location>
</feature>
<feature type="transmembrane region" description="Helical" evidence="1">
    <location>
        <begin position="73"/>
        <end position="98"/>
    </location>
</feature>
<feature type="transmembrane region" description="Helical" evidence="1">
    <location>
        <begin position="16"/>
        <end position="35"/>
    </location>
</feature>
<keyword evidence="3" id="KW-1185">Reference proteome</keyword>
<proteinExistence type="predicted"/>
<organism evidence="2 3">
    <name type="scientific">Acanthamoeba castellanii (strain ATCC 30010 / Neff)</name>
    <dbReference type="NCBI Taxonomy" id="1257118"/>
    <lineage>
        <taxon>Eukaryota</taxon>
        <taxon>Amoebozoa</taxon>
        <taxon>Discosea</taxon>
        <taxon>Longamoebia</taxon>
        <taxon>Centramoebida</taxon>
        <taxon>Acanthamoebidae</taxon>
        <taxon>Acanthamoeba</taxon>
    </lineage>
</organism>
<evidence type="ECO:0000313" key="2">
    <source>
        <dbReference type="EMBL" id="ELR11478.1"/>
    </source>
</evidence>
<keyword evidence="1" id="KW-1133">Transmembrane helix</keyword>
<sequence>MHTVARFPSGECLPKWLSASIILLQVFVPILFLSLANSIPFSWWLVWIAHLVVATVGYVGLRTRDLRLLIPHFIYSIMGLVVLMASFFALVFFVGQGFVFRHGFALSLLATLCVSLPLGFMLWLEVLLINDILAKKYPGTRLGRGLHLGFITKAVDQVVVEGSWAIALFFLLLCLCWYHYQYQAT</sequence>
<gene>
    <name evidence="2" type="ORF">ACA1_122710</name>
</gene>
<dbReference type="GeneID" id="14911919"/>
<keyword evidence="1" id="KW-0472">Membrane</keyword>
<dbReference type="KEGG" id="acan:ACA1_122710"/>
<feature type="transmembrane region" description="Helical" evidence="1">
    <location>
        <begin position="104"/>
        <end position="128"/>
    </location>
</feature>
<protein>
    <recommendedName>
        <fullName evidence="4">Transmembrane protein</fullName>
    </recommendedName>
</protein>
<accession>L8GFH1</accession>
<dbReference type="VEuPathDB" id="AmoebaDB:ACA1_122710"/>
<evidence type="ECO:0008006" key="4">
    <source>
        <dbReference type="Google" id="ProtNLM"/>
    </source>
</evidence>
<name>L8GFH1_ACACF</name>
<dbReference type="Proteomes" id="UP000011083">
    <property type="component" value="Unassembled WGS sequence"/>
</dbReference>
<feature type="transmembrane region" description="Helical" evidence="1">
    <location>
        <begin position="158"/>
        <end position="180"/>
    </location>
</feature>
<dbReference type="EMBL" id="KB008151">
    <property type="protein sequence ID" value="ELR11478.1"/>
    <property type="molecule type" value="Genomic_DNA"/>
</dbReference>
<keyword evidence="1" id="KW-0812">Transmembrane</keyword>
<evidence type="ECO:0000256" key="1">
    <source>
        <dbReference type="SAM" id="Phobius"/>
    </source>
</evidence>
<dbReference type="RefSeq" id="XP_004333491.1">
    <property type="nucleotide sequence ID" value="XM_004333443.1"/>
</dbReference>